<dbReference type="Gene3D" id="1.25.40.20">
    <property type="entry name" value="Ankyrin repeat-containing domain"/>
    <property type="match status" value="1"/>
</dbReference>
<dbReference type="EMBL" id="KZ613803">
    <property type="protein sequence ID" value="PMD59879.1"/>
    <property type="molecule type" value="Genomic_DNA"/>
</dbReference>
<reference evidence="1 2" key="1">
    <citation type="submission" date="2016-04" db="EMBL/GenBank/DDBJ databases">
        <title>A degradative enzymes factory behind the ericoid mycorrhizal symbiosis.</title>
        <authorList>
            <consortium name="DOE Joint Genome Institute"/>
            <person name="Martino E."/>
            <person name="Morin E."/>
            <person name="Grelet G."/>
            <person name="Kuo A."/>
            <person name="Kohler A."/>
            <person name="Daghino S."/>
            <person name="Barry K."/>
            <person name="Choi C."/>
            <person name="Cichocki N."/>
            <person name="Clum A."/>
            <person name="Copeland A."/>
            <person name="Hainaut M."/>
            <person name="Haridas S."/>
            <person name="Labutti K."/>
            <person name="Lindquist E."/>
            <person name="Lipzen A."/>
            <person name="Khouja H.-R."/>
            <person name="Murat C."/>
            <person name="Ohm R."/>
            <person name="Olson A."/>
            <person name="Spatafora J."/>
            <person name="Veneault-Fourrey C."/>
            <person name="Henrissat B."/>
            <person name="Grigoriev I."/>
            <person name="Martin F."/>
            <person name="Perotto S."/>
        </authorList>
    </citation>
    <scope>NUCLEOTIDE SEQUENCE [LARGE SCALE GENOMIC DNA]</scope>
    <source>
        <strain evidence="1 2">E</strain>
    </source>
</reference>
<protein>
    <submittedName>
        <fullName evidence="1">Uncharacterized protein</fullName>
    </submittedName>
</protein>
<dbReference type="InParanoid" id="A0A2J6TA48"/>
<dbReference type="RefSeq" id="XP_024736783.1">
    <property type="nucleotide sequence ID" value="XM_024872532.1"/>
</dbReference>
<gene>
    <name evidence="1" type="ORF">K444DRAFT_401978</name>
</gene>
<name>A0A2J6TA48_9HELO</name>
<sequence length="117" mass="12895">MTIMKLLITRCTYLDNRDAKVKTALHWVVHGGCVDVQELLRNGASVKVRNKKRRMPLPAAVMGDMIDDMKKKEAIVKMLLKYGVDPKTKDGKGKALLQRMSLGGLGGIGRVFAEAKG</sequence>
<dbReference type="InterPro" id="IPR002110">
    <property type="entry name" value="Ankyrin_rpt"/>
</dbReference>
<evidence type="ECO:0000313" key="1">
    <source>
        <dbReference type="EMBL" id="PMD59879.1"/>
    </source>
</evidence>
<dbReference type="OrthoDB" id="3547123at2759"/>
<accession>A0A2J6TA48</accession>
<dbReference type="Proteomes" id="UP000235371">
    <property type="component" value="Unassembled WGS sequence"/>
</dbReference>
<evidence type="ECO:0000313" key="2">
    <source>
        <dbReference type="Proteomes" id="UP000235371"/>
    </source>
</evidence>
<proteinExistence type="predicted"/>
<dbReference type="InterPro" id="IPR036770">
    <property type="entry name" value="Ankyrin_rpt-contain_sf"/>
</dbReference>
<organism evidence="1 2">
    <name type="scientific">Hyaloscypha bicolor E</name>
    <dbReference type="NCBI Taxonomy" id="1095630"/>
    <lineage>
        <taxon>Eukaryota</taxon>
        <taxon>Fungi</taxon>
        <taxon>Dikarya</taxon>
        <taxon>Ascomycota</taxon>
        <taxon>Pezizomycotina</taxon>
        <taxon>Leotiomycetes</taxon>
        <taxon>Helotiales</taxon>
        <taxon>Hyaloscyphaceae</taxon>
        <taxon>Hyaloscypha</taxon>
        <taxon>Hyaloscypha bicolor</taxon>
    </lineage>
</organism>
<dbReference type="Pfam" id="PF12796">
    <property type="entry name" value="Ank_2"/>
    <property type="match status" value="1"/>
</dbReference>
<dbReference type="SUPFAM" id="SSF48403">
    <property type="entry name" value="Ankyrin repeat"/>
    <property type="match status" value="1"/>
</dbReference>
<dbReference type="STRING" id="1095630.A0A2J6TA48"/>
<dbReference type="GeneID" id="36580612"/>
<keyword evidence="2" id="KW-1185">Reference proteome</keyword>
<dbReference type="AlphaFoldDB" id="A0A2J6TA48"/>